<dbReference type="InterPro" id="IPR013249">
    <property type="entry name" value="RNA_pol_sigma70_r4_t2"/>
</dbReference>
<dbReference type="InterPro" id="IPR013325">
    <property type="entry name" value="RNA_pol_sigma_r2"/>
</dbReference>
<dbReference type="Pfam" id="PF04542">
    <property type="entry name" value="Sigma70_r2"/>
    <property type="match status" value="1"/>
</dbReference>
<dbReference type="KEGG" id="ten:LPB136_00025"/>
<dbReference type="Proteomes" id="UP000181898">
    <property type="component" value="Chromosome"/>
</dbReference>
<name>A0A1L3JFE2_9FLAO</name>
<keyword evidence="3" id="KW-0731">Sigma factor</keyword>
<dbReference type="PANTHER" id="PTHR43133:SF62">
    <property type="entry name" value="RNA POLYMERASE SIGMA FACTOR SIGZ"/>
    <property type="match status" value="1"/>
</dbReference>
<evidence type="ECO:0000259" key="6">
    <source>
        <dbReference type="Pfam" id="PF08281"/>
    </source>
</evidence>
<dbReference type="GO" id="GO:0003677">
    <property type="term" value="F:DNA binding"/>
    <property type="evidence" value="ECO:0007669"/>
    <property type="project" value="InterPro"/>
</dbReference>
<dbReference type="GO" id="GO:0016987">
    <property type="term" value="F:sigma factor activity"/>
    <property type="evidence" value="ECO:0007669"/>
    <property type="project" value="UniProtKB-KW"/>
</dbReference>
<keyword evidence="2" id="KW-0805">Transcription regulation</keyword>
<reference evidence="7 9" key="1">
    <citation type="submission" date="2016-11" db="EMBL/GenBank/DDBJ databases">
        <title>Tenacibaculum sp. LPB0136, isolated from marine environment.</title>
        <authorList>
            <person name="Kim E."/>
            <person name="Yi H."/>
        </authorList>
    </citation>
    <scope>NUCLEOTIDE SEQUENCE [LARGE SCALE GENOMIC DNA]</scope>
    <source>
        <strain evidence="7 9">LPB0136</strain>
    </source>
</reference>
<feature type="domain" description="RNA polymerase sigma-70 region 2" evidence="5">
    <location>
        <begin position="8"/>
        <end position="72"/>
    </location>
</feature>
<dbReference type="NCBIfam" id="TIGR02937">
    <property type="entry name" value="sigma70-ECF"/>
    <property type="match status" value="1"/>
</dbReference>
<keyword evidence="4" id="KW-0804">Transcription</keyword>
<dbReference type="GO" id="GO:0006352">
    <property type="term" value="P:DNA-templated transcription initiation"/>
    <property type="evidence" value="ECO:0007669"/>
    <property type="project" value="InterPro"/>
</dbReference>
<evidence type="ECO:0000259" key="5">
    <source>
        <dbReference type="Pfam" id="PF04542"/>
    </source>
</evidence>
<dbReference type="InterPro" id="IPR013324">
    <property type="entry name" value="RNA_pol_sigma_r3/r4-like"/>
</dbReference>
<dbReference type="Gene3D" id="1.10.10.10">
    <property type="entry name" value="Winged helix-like DNA-binding domain superfamily/Winged helix DNA-binding domain"/>
    <property type="match status" value="1"/>
</dbReference>
<evidence type="ECO:0000313" key="7">
    <source>
        <dbReference type="EMBL" id="APG63852.1"/>
    </source>
</evidence>
<dbReference type="Gene3D" id="1.10.1740.10">
    <property type="match status" value="1"/>
</dbReference>
<dbReference type="PANTHER" id="PTHR43133">
    <property type="entry name" value="RNA POLYMERASE ECF-TYPE SIGMA FACTO"/>
    <property type="match status" value="1"/>
</dbReference>
<evidence type="ECO:0000256" key="3">
    <source>
        <dbReference type="ARBA" id="ARBA00023082"/>
    </source>
</evidence>
<comment type="similarity">
    <text evidence="1">Belongs to the sigma-70 factor family. ECF subfamily.</text>
</comment>
<proteinExistence type="inferred from homology"/>
<evidence type="ECO:0000313" key="8">
    <source>
        <dbReference type="EMBL" id="APG66291.1"/>
    </source>
</evidence>
<protein>
    <submittedName>
        <fullName evidence="7">RNA polymerase subunit sigma-70</fullName>
    </submittedName>
</protein>
<organism evidence="7 9">
    <name type="scientific">Tenacibaculum todarodis</name>
    <dbReference type="NCBI Taxonomy" id="1850252"/>
    <lineage>
        <taxon>Bacteria</taxon>
        <taxon>Pseudomonadati</taxon>
        <taxon>Bacteroidota</taxon>
        <taxon>Flavobacteriia</taxon>
        <taxon>Flavobacteriales</taxon>
        <taxon>Flavobacteriaceae</taxon>
        <taxon>Tenacibaculum</taxon>
    </lineage>
</organism>
<evidence type="ECO:0000256" key="1">
    <source>
        <dbReference type="ARBA" id="ARBA00010641"/>
    </source>
</evidence>
<feature type="domain" description="RNA polymerase sigma factor 70 region 4 type 2" evidence="6">
    <location>
        <begin position="95"/>
        <end position="146"/>
    </location>
</feature>
<dbReference type="EMBL" id="CP018155">
    <property type="protein sequence ID" value="APG63852.1"/>
    <property type="molecule type" value="Genomic_DNA"/>
</dbReference>
<keyword evidence="9" id="KW-1185">Reference proteome</keyword>
<sequence length="179" mass="20804">MTTQEVWTKYHTDLQNFIISKVKEKTIADDILQDSFIKIHTKLHTLKDITKLKSWCFSIARNSILDYWKTTNKTVEMANFESKTEIEDNVHTEKDCLRGILKNLPKKYRDPLFLSDIKGLKQQEVAEQLKQTLPTTKSQIQRARKLIAEGFMDCCGFVMNTKGNLVGEIQEKEDCKICN</sequence>
<dbReference type="InterPro" id="IPR007627">
    <property type="entry name" value="RNA_pol_sigma70_r2"/>
</dbReference>
<dbReference type="InterPro" id="IPR036388">
    <property type="entry name" value="WH-like_DNA-bd_sf"/>
</dbReference>
<dbReference type="KEGG" id="ten:LPB136_13315"/>
<dbReference type="Pfam" id="PF08281">
    <property type="entry name" value="Sigma70_r4_2"/>
    <property type="match status" value="1"/>
</dbReference>
<dbReference type="EMBL" id="CP018155">
    <property type="protein sequence ID" value="APG66291.1"/>
    <property type="molecule type" value="Genomic_DNA"/>
</dbReference>
<dbReference type="RefSeq" id="WP_072554174.1">
    <property type="nucleotide sequence ID" value="NZ_CP018155.1"/>
</dbReference>
<evidence type="ECO:0000256" key="2">
    <source>
        <dbReference type="ARBA" id="ARBA00023015"/>
    </source>
</evidence>
<accession>A0A1L3JFE2</accession>
<dbReference type="AlphaFoldDB" id="A0A1L3JFE2"/>
<dbReference type="SUPFAM" id="SSF88946">
    <property type="entry name" value="Sigma2 domain of RNA polymerase sigma factors"/>
    <property type="match status" value="1"/>
</dbReference>
<evidence type="ECO:0000313" key="9">
    <source>
        <dbReference type="Proteomes" id="UP000181898"/>
    </source>
</evidence>
<gene>
    <name evidence="7" type="ORF">LPB136_00025</name>
    <name evidence="8" type="ORF">LPB136_13315</name>
</gene>
<dbReference type="InterPro" id="IPR039425">
    <property type="entry name" value="RNA_pol_sigma-70-like"/>
</dbReference>
<dbReference type="InterPro" id="IPR014284">
    <property type="entry name" value="RNA_pol_sigma-70_dom"/>
</dbReference>
<dbReference type="STRING" id="1850252.LPB136_00025"/>
<dbReference type="SUPFAM" id="SSF88659">
    <property type="entry name" value="Sigma3 and sigma4 domains of RNA polymerase sigma factors"/>
    <property type="match status" value="1"/>
</dbReference>
<dbReference type="OrthoDB" id="9795666at2"/>
<evidence type="ECO:0000256" key="4">
    <source>
        <dbReference type="ARBA" id="ARBA00023163"/>
    </source>
</evidence>